<keyword evidence="8" id="KW-1185">Reference proteome</keyword>
<dbReference type="PRINTS" id="PR01875">
    <property type="entry name" value="ETOFAMILY"/>
</dbReference>
<dbReference type="GO" id="GO:0005634">
    <property type="term" value="C:nucleus"/>
    <property type="evidence" value="ECO:0007669"/>
    <property type="project" value="TreeGrafter"/>
</dbReference>
<evidence type="ECO:0000256" key="4">
    <source>
        <dbReference type="PROSITE-ProRule" id="PRU00134"/>
    </source>
</evidence>
<dbReference type="Pfam" id="PF01753">
    <property type="entry name" value="zf-MYND"/>
    <property type="match status" value="1"/>
</dbReference>
<dbReference type="Gene3D" id="6.10.140.2220">
    <property type="match status" value="1"/>
</dbReference>
<name>T1JYU2_TETUR</name>
<dbReference type="STRING" id="32264.T1JYU2"/>
<dbReference type="GO" id="GO:0008270">
    <property type="term" value="F:zinc ion binding"/>
    <property type="evidence" value="ECO:0007669"/>
    <property type="project" value="UniProtKB-KW"/>
</dbReference>
<dbReference type="PANTHER" id="PTHR10379:SF14">
    <property type="entry name" value="NERVY, ISOFORM D"/>
    <property type="match status" value="1"/>
</dbReference>
<protein>
    <recommendedName>
        <fullName evidence="6">MYND-type domain-containing protein</fullName>
    </recommendedName>
</protein>
<evidence type="ECO:0000259" key="6">
    <source>
        <dbReference type="PROSITE" id="PS50865"/>
    </source>
</evidence>
<dbReference type="FunFam" id="6.10.140.2220:FF:000001">
    <property type="entry name" value="CBFA2/RUNX1 translocation partner 3"/>
    <property type="match status" value="1"/>
</dbReference>
<evidence type="ECO:0000313" key="7">
    <source>
        <dbReference type="EnsemblMetazoa" id="tetur03g01570.1"/>
    </source>
</evidence>
<evidence type="ECO:0000256" key="3">
    <source>
        <dbReference type="ARBA" id="ARBA00022833"/>
    </source>
</evidence>
<keyword evidence="1" id="KW-0479">Metal-binding</keyword>
<dbReference type="Pfam" id="PF08788">
    <property type="entry name" value="NHR2"/>
    <property type="match status" value="1"/>
</dbReference>
<evidence type="ECO:0000313" key="8">
    <source>
        <dbReference type="Proteomes" id="UP000015104"/>
    </source>
</evidence>
<keyword evidence="2 4" id="KW-0863">Zinc-finger</keyword>
<dbReference type="AlphaFoldDB" id="T1JYU2"/>
<feature type="region of interest" description="Disordered" evidence="5">
    <location>
        <begin position="237"/>
        <end position="308"/>
    </location>
</feature>
<evidence type="ECO:0000256" key="2">
    <source>
        <dbReference type="ARBA" id="ARBA00022771"/>
    </source>
</evidence>
<dbReference type="eggNOG" id="ENOG502QTD6">
    <property type="taxonomic scope" value="Eukaryota"/>
</dbReference>
<dbReference type="Proteomes" id="UP000015104">
    <property type="component" value="Unassembled WGS sequence"/>
</dbReference>
<evidence type="ECO:0000256" key="5">
    <source>
        <dbReference type="SAM" id="MobiDB-lite"/>
    </source>
</evidence>
<dbReference type="GO" id="GO:0003714">
    <property type="term" value="F:transcription corepressor activity"/>
    <property type="evidence" value="ECO:0007669"/>
    <property type="project" value="InterPro"/>
</dbReference>
<keyword evidence="3" id="KW-0862">Zinc</keyword>
<sequence>MKRSYGEDISRDMEEEWKNIYTMLNCIMGMVEKTKRALAILQHRSFEYASINSLPIWTPPGTTLRNRLNVPPPPLDPSSHSGLDVHELRISREPLLTTIHFAKSPNHPSEVDRAMASAAAQAAADSARRTRLTGNNHFEVVNDAKRQAVVELHKAMTAAESKASEIVNAERAKMERMLSEARRQAAEDAIAVMNHQEDSDENCWNCGRKASETCSGCNIARYCGSFCQHKDWEGHHKVCGSSSHRESGSIMNGHHVNVTSSRSEANSSPSASLPTTTMDLKKSKESNNLSSNDSNSNGSRSSPIGNGVSVINGDVCELSE</sequence>
<feature type="domain" description="MYND-type" evidence="6">
    <location>
        <begin position="203"/>
        <end position="239"/>
    </location>
</feature>
<dbReference type="PROSITE" id="PS50865">
    <property type="entry name" value="ZF_MYND_2"/>
    <property type="match status" value="1"/>
</dbReference>
<dbReference type="Gene3D" id="6.10.250.230">
    <property type="match status" value="1"/>
</dbReference>
<reference evidence="7" key="2">
    <citation type="submission" date="2015-06" db="UniProtKB">
        <authorList>
            <consortium name="EnsemblMetazoa"/>
        </authorList>
    </citation>
    <scope>IDENTIFICATION</scope>
</reference>
<evidence type="ECO:0000256" key="1">
    <source>
        <dbReference type="ARBA" id="ARBA00022723"/>
    </source>
</evidence>
<dbReference type="PROSITE" id="PS01360">
    <property type="entry name" value="ZF_MYND_1"/>
    <property type="match status" value="1"/>
</dbReference>
<feature type="compositionally biased region" description="Low complexity" evidence="5">
    <location>
        <begin position="260"/>
        <end position="272"/>
    </location>
</feature>
<proteinExistence type="predicted"/>
<dbReference type="PANTHER" id="PTHR10379">
    <property type="entry name" value="MTG8 ETO EIGHT TWENTY ONE PROTEIN"/>
    <property type="match status" value="1"/>
</dbReference>
<dbReference type="InterPro" id="IPR013289">
    <property type="entry name" value="CBFA2T1/2/3"/>
</dbReference>
<dbReference type="InterPro" id="IPR014896">
    <property type="entry name" value="NHR2"/>
</dbReference>
<reference evidence="8" key="1">
    <citation type="submission" date="2011-08" db="EMBL/GenBank/DDBJ databases">
        <authorList>
            <person name="Rombauts S."/>
        </authorList>
    </citation>
    <scope>NUCLEOTIDE SEQUENCE</scope>
    <source>
        <strain evidence="8">London</strain>
    </source>
</reference>
<accession>T1JYU2</accession>
<dbReference type="HOGENOM" id="CLU_869670_0_0_1"/>
<dbReference type="InterPro" id="IPR002893">
    <property type="entry name" value="Znf_MYND"/>
</dbReference>
<dbReference type="EMBL" id="CAEY01001109">
    <property type="status" value="NOT_ANNOTATED_CDS"/>
    <property type="molecule type" value="Genomic_DNA"/>
</dbReference>
<feature type="compositionally biased region" description="Low complexity" evidence="5">
    <location>
        <begin position="286"/>
        <end position="302"/>
    </location>
</feature>
<organism evidence="7 8">
    <name type="scientific">Tetranychus urticae</name>
    <name type="common">Two-spotted spider mite</name>
    <dbReference type="NCBI Taxonomy" id="32264"/>
    <lineage>
        <taxon>Eukaryota</taxon>
        <taxon>Metazoa</taxon>
        <taxon>Ecdysozoa</taxon>
        <taxon>Arthropoda</taxon>
        <taxon>Chelicerata</taxon>
        <taxon>Arachnida</taxon>
        <taxon>Acari</taxon>
        <taxon>Acariformes</taxon>
        <taxon>Trombidiformes</taxon>
        <taxon>Prostigmata</taxon>
        <taxon>Eleutherengona</taxon>
        <taxon>Raphignathae</taxon>
        <taxon>Tetranychoidea</taxon>
        <taxon>Tetranychidae</taxon>
        <taxon>Tetranychus</taxon>
    </lineage>
</organism>
<dbReference type="SUPFAM" id="SSF144232">
    <property type="entry name" value="HIT/MYND zinc finger-like"/>
    <property type="match status" value="1"/>
</dbReference>
<dbReference type="EnsemblMetazoa" id="tetur03g01570.1">
    <property type="protein sequence ID" value="tetur03g01570.1"/>
    <property type="gene ID" value="tetur03g01570"/>
</dbReference>